<keyword evidence="1" id="KW-0808">Transferase</keyword>
<protein>
    <submittedName>
        <fullName evidence="4">M28 family peptidase</fullName>
    </submittedName>
</protein>
<feature type="domain" description="Peptidase M28" evidence="3">
    <location>
        <begin position="119"/>
        <end position="331"/>
    </location>
</feature>
<accession>A0AAU7CP11</accession>
<dbReference type="PANTHER" id="PTHR12283:SF6">
    <property type="entry name" value="GLUTAMINYL-PEPTIDE CYCLOTRANSFERASE-RELATED"/>
    <property type="match status" value="1"/>
</dbReference>
<gene>
    <name evidence="4" type="ORF">V5E97_13350</name>
</gene>
<keyword evidence="2" id="KW-0012">Acyltransferase</keyword>
<dbReference type="Gene3D" id="3.40.630.10">
    <property type="entry name" value="Zn peptidases"/>
    <property type="match status" value="1"/>
</dbReference>
<dbReference type="Pfam" id="PF04389">
    <property type="entry name" value="Peptidase_M28"/>
    <property type="match status" value="1"/>
</dbReference>
<evidence type="ECO:0000256" key="1">
    <source>
        <dbReference type="ARBA" id="ARBA00022679"/>
    </source>
</evidence>
<reference evidence="4" key="1">
    <citation type="submission" date="2024-05" db="EMBL/GenBank/DDBJ databases">
        <title>Planctomycetes of the genus Singulisphaera possess chitinolytic capabilities.</title>
        <authorList>
            <person name="Ivanova A."/>
        </authorList>
    </citation>
    <scope>NUCLEOTIDE SEQUENCE</scope>
    <source>
        <strain evidence="4">Ch08T</strain>
    </source>
</reference>
<evidence type="ECO:0000313" key="4">
    <source>
        <dbReference type="EMBL" id="XBH06981.1"/>
    </source>
</evidence>
<evidence type="ECO:0000259" key="3">
    <source>
        <dbReference type="Pfam" id="PF04389"/>
    </source>
</evidence>
<organism evidence="4">
    <name type="scientific">Singulisphaera sp. Ch08</name>
    <dbReference type="NCBI Taxonomy" id="3120278"/>
    <lineage>
        <taxon>Bacteria</taxon>
        <taxon>Pseudomonadati</taxon>
        <taxon>Planctomycetota</taxon>
        <taxon>Planctomycetia</taxon>
        <taxon>Isosphaerales</taxon>
        <taxon>Isosphaeraceae</taxon>
        <taxon>Singulisphaera</taxon>
    </lineage>
</organism>
<dbReference type="GO" id="GO:0016603">
    <property type="term" value="F:glutaminyl-peptide cyclotransferase activity"/>
    <property type="evidence" value="ECO:0007669"/>
    <property type="project" value="TreeGrafter"/>
</dbReference>
<dbReference type="SUPFAM" id="SSF53187">
    <property type="entry name" value="Zn-dependent exopeptidases"/>
    <property type="match status" value="1"/>
</dbReference>
<proteinExistence type="predicted"/>
<dbReference type="RefSeq" id="WP_406699826.1">
    <property type="nucleotide sequence ID" value="NZ_CP155447.1"/>
</dbReference>
<sequence>MRRPPLFLRWLPMPILTAPLAILVLIGLVFAVALPLSQRIHPTSAEAAPTPVPAPIDGDRAFKYLTQICEIGPRPAGSAANAKQRAMVSAHFQKMGAKVSEQPFTAIDPRSGKRVSMANLIGSWHPERKERVVIGVHYDTRPFPDEEPNPALRSIPFIGANDGASGVALLMEIAHHLKTLPTSWGIDLVLFDGEELVYGRDGEYFLGSKEFARVYVEGVDGRPSDINYEAGLVLDMVGGKNLKIHQEPHSLNLAPKLVKEVWTVARQLKANAFRNRVGRAVMDDHLPLNNGGIPTIDVIDFDYPYWHTSQDLPENCSGASMAEVGRVVTAWLSLPRTRGR</sequence>
<evidence type="ECO:0000256" key="2">
    <source>
        <dbReference type="ARBA" id="ARBA00023315"/>
    </source>
</evidence>
<dbReference type="InterPro" id="IPR040234">
    <property type="entry name" value="QC/QCL"/>
</dbReference>
<dbReference type="InterPro" id="IPR007484">
    <property type="entry name" value="Peptidase_M28"/>
</dbReference>
<name>A0AAU7CP11_9BACT</name>
<dbReference type="EMBL" id="CP155447">
    <property type="protein sequence ID" value="XBH06981.1"/>
    <property type="molecule type" value="Genomic_DNA"/>
</dbReference>
<dbReference type="GO" id="GO:0008270">
    <property type="term" value="F:zinc ion binding"/>
    <property type="evidence" value="ECO:0007669"/>
    <property type="project" value="TreeGrafter"/>
</dbReference>
<dbReference type="PANTHER" id="PTHR12283">
    <property type="entry name" value="GLUTAMINYL-PEPTIDE CYCLOTRANSFERASE"/>
    <property type="match status" value="1"/>
</dbReference>
<dbReference type="AlphaFoldDB" id="A0AAU7CP11"/>